<reference evidence="2 3" key="1">
    <citation type="submission" date="2018-08" db="EMBL/GenBank/DDBJ databases">
        <title>Lysobacter sp. zong2l5, whole genome shotgun sequence.</title>
        <authorList>
            <person name="Zhang X."/>
            <person name="Feng G."/>
            <person name="Zhu H."/>
        </authorList>
    </citation>
    <scope>NUCLEOTIDE SEQUENCE [LARGE SCALE GENOMIC DNA]</scope>
    <source>
        <strain evidence="3">zong2l5</strain>
    </source>
</reference>
<feature type="transmembrane region" description="Helical" evidence="1">
    <location>
        <begin position="153"/>
        <end position="170"/>
    </location>
</feature>
<dbReference type="Proteomes" id="UP000264492">
    <property type="component" value="Unassembled WGS sequence"/>
</dbReference>
<evidence type="ECO:0000313" key="3">
    <source>
        <dbReference type="Proteomes" id="UP000264492"/>
    </source>
</evidence>
<protein>
    <submittedName>
        <fullName evidence="2">Uncharacterized protein</fullName>
    </submittedName>
</protein>
<keyword evidence="1" id="KW-0812">Transmembrane</keyword>
<keyword evidence="1" id="KW-0472">Membrane</keyword>
<dbReference type="RefSeq" id="WP_115859555.1">
    <property type="nucleotide sequence ID" value="NZ_QTSU01000002.1"/>
</dbReference>
<dbReference type="AlphaFoldDB" id="A0A371JZT3"/>
<name>A0A371JZT3_9GAMM</name>
<keyword evidence="1" id="KW-1133">Transmembrane helix</keyword>
<evidence type="ECO:0000256" key="1">
    <source>
        <dbReference type="SAM" id="Phobius"/>
    </source>
</evidence>
<feature type="transmembrane region" description="Helical" evidence="1">
    <location>
        <begin position="214"/>
        <end position="240"/>
    </location>
</feature>
<dbReference type="EMBL" id="QTSU01000002">
    <property type="protein sequence ID" value="RDZ27178.1"/>
    <property type="molecule type" value="Genomic_DNA"/>
</dbReference>
<evidence type="ECO:0000313" key="2">
    <source>
        <dbReference type="EMBL" id="RDZ27178.1"/>
    </source>
</evidence>
<comment type="caution">
    <text evidence="2">The sequence shown here is derived from an EMBL/GenBank/DDBJ whole genome shotgun (WGS) entry which is preliminary data.</text>
</comment>
<gene>
    <name evidence="2" type="ORF">DX914_13055</name>
</gene>
<accession>A0A371JZT3</accession>
<sequence length="284" mass="31169">MEEHRETDANEFDWFARDREGRLGLFSTAGDGPIPASARQSAVAHEVVGELIEIRDWGSAAVWQSYARAGLYAYDWSQSEACYVRVEKPESAMSPVLQRAVEAIPGLPELDLSFEQAQAVAGDGPDFSEDCSLAATEQERQRDALASRSSKRILIKLILALAALPVSLLLVRLSGYFFVPFLIALPLAVLYWLDLGQALRNDGSGGRLRWMLGIVMGVPQALLGLCCVVAGIAILVWLVYNTFIERQPEYRSNPGGWLFAPILVLAGVGWLFSAFRGDKPGDRP</sequence>
<organism evidence="2 3">
    <name type="scientific">Lysobacter silvisoli</name>
    <dbReference type="NCBI Taxonomy" id="2293254"/>
    <lineage>
        <taxon>Bacteria</taxon>
        <taxon>Pseudomonadati</taxon>
        <taxon>Pseudomonadota</taxon>
        <taxon>Gammaproteobacteria</taxon>
        <taxon>Lysobacterales</taxon>
        <taxon>Lysobacteraceae</taxon>
        <taxon>Lysobacter</taxon>
    </lineage>
</organism>
<keyword evidence="3" id="KW-1185">Reference proteome</keyword>
<feature type="transmembrane region" description="Helical" evidence="1">
    <location>
        <begin position="255"/>
        <end position="275"/>
    </location>
</feature>
<dbReference type="OrthoDB" id="886735at2"/>
<proteinExistence type="predicted"/>